<feature type="compositionally biased region" description="Basic and acidic residues" evidence="1">
    <location>
        <begin position="1157"/>
        <end position="1179"/>
    </location>
</feature>
<dbReference type="Pfam" id="PF02213">
    <property type="entry name" value="GYF"/>
    <property type="match status" value="1"/>
</dbReference>
<dbReference type="SUPFAM" id="SSF55277">
    <property type="entry name" value="GYF domain"/>
    <property type="match status" value="1"/>
</dbReference>
<proteinExistence type="predicted"/>
<dbReference type="KEGG" id="dpl:KGM_202986"/>
<feature type="region of interest" description="Disordered" evidence="1">
    <location>
        <begin position="264"/>
        <end position="374"/>
    </location>
</feature>
<feature type="compositionally biased region" description="Basic and acidic residues" evidence="1">
    <location>
        <begin position="1459"/>
        <end position="1471"/>
    </location>
</feature>
<dbReference type="SMART" id="SM00444">
    <property type="entry name" value="GYF"/>
    <property type="match status" value="1"/>
</dbReference>
<feature type="compositionally biased region" description="Polar residues" evidence="1">
    <location>
        <begin position="1409"/>
        <end position="1419"/>
    </location>
</feature>
<feature type="compositionally biased region" description="Low complexity" evidence="1">
    <location>
        <begin position="1081"/>
        <end position="1096"/>
    </location>
</feature>
<feature type="region of interest" description="Disordered" evidence="1">
    <location>
        <begin position="1361"/>
        <end position="1419"/>
    </location>
</feature>
<dbReference type="EMBL" id="AGBW02014274">
    <property type="protein sequence ID" value="OWR41975.1"/>
    <property type="molecule type" value="Genomic_DNA"/>
</dbReference>
<feature type="compositionally biased region" description="Polar residues" evidence="1">
    <location>
        <begin position="1144"/>
        <end position="1156"/>
    </location>
</feature>
<feature type="compositionally biased region" description="Basic and acidic residues" evidence="1">
    <location>
        <begin position="510"/>
        <end position="525"/>
    </location>
</feature>
<feature type="compositionally biased region" description="Basic and acidic residues" evidence="1">
    <location>
        <begin position="315"/>
        <end position="327"/>
    </location>
</feature>
<dbReference type="InParanoid" id="A0A212EKI7"/>
<feature type="compositionally biased region" description="Basic and acidic residues" evidence="1">
    <location>
        <begin position="1121"/>
        <end position="1143"/>
    </location>
</feature>
<feature type="compositionally biased region" description="Basic and acidic residues" evidence="1">
    <location>
        <begin position="476"/>
        <end position="486"/>
    </location>
</feature>
<feature type="compositionally biased region" description="Low complexity" evidence="1">
    <location>
        <begin position="74"/>
        <end position="84"/>
    </location>
</feature>
<dbReference type="InterPro" id="IPR051640">
    <property type="entry name" value="GRB10-interact_GYF"/>
</dbReference>
<feature type="compositionally biased region" description="Basic and acidic residues" evidence="1">
    <location>
        <begin position="335"/>
        <end position="349"/>
    </location>
</feature>
<keyword evidence="4" id="KW-1185">Reference proteome</keyword>
<feature type="region of interest" description="Disordered" evidence="1">
    <location>
        <begin position="456"/>
        <end position="525"/>
    </location>
</feature>
<comment type="caution">
    <text evidence="3">The sequence shown here is derived from an EMBL/GenBank/DDBJ whole genome shotgun (WGS) entry which is preliminary data.</text>
</comment>
<feature type="compositionally biased region" description="Basic and acidic residues" evidence="1">
    <location>
        <begin position="1214"/>
        <end position="1234"/>
    </location>
</feature>
<dbReference type="Proteomes" id="UP000007151">
    <property type="component" value="Unassembled WGS sequence"/>
</dbReference>
<feature type="compositionally biased region" description="Polar residues" evidence="1">
    <location>
        <begin position="62"/>
        <end position="71"/>
    </location>
</feature>
<dbReference type="GO" id="GO:0005829">
    <property type="term" value="C:cytosol"/>
    <property type="evidence" value="ECO:0007669"/>
    <property type="project" value="TreeGrafter"/>
</dbReference>
<accession>A0A212EKI7</accession>
<evidence type="ECO:0000313" key="3">
    <source>
        <dbReference type="EMBL" id="OWR41975.1"/>
    </source>
</evidence>
<reference evidence="3 4" key="1">
    <citation type="journal article" date="2011" name="Cell">
        <title>The monarch butterfly genome yields insights into long-distance migration.</title>
        <authorList>
            <person name="Zhan S."/>
            <person name="Merlin C."/>
            <person name="Boore J.L."/>
            <person name="Reppert S.M."/>
        </authorList>
    </citation>
    <scope>NUCLEOTIDE SEQUENCE [LARGE SCALE GENOMIC DNA]</scope>
    <source>
        <strain evidence="3">F-2</strain>
    </source>
</reference>
<feature type="compositionally biased region" description="Low complexity" evidence="1">
    <location>
        <begin position="277"/>
        <end position="290"/>
    </location>
</feature>
<dbReference type="Gene3D" id="3.30.1490.40">
    <property type="match status" value="1"/>
</dbReference>
<protein>
    <recommendedName>
        <fullName evidence="2">GYF domain-containing protein</fullName>
    </recommendedName>
</protein>
<feature type="region of interest" description="Disordered" evidence="1">
    <location>
        <begin position="1070"/>
        <end position="1102"/>
    </location>
</feature>
<dbReference type="eggNOG" id="KOG1862">
    <property type="taxonomic scope" value="Eukaryota"/>
</dbReference>
<dbReference type="PROSITE" id="PS50829">
    <property type="entry name" value="GYF"/>
    <property type="match status" value="1"/>
</dbReference>
<evidence type="ECO:0000259" key="2">
    <source>
        <dbReference type="PROSITE" id="PS50829"/>
    </source>
</evidence>
<feature type="compositionally biased region" description="Acidic residues" evidence="1">
    <location>
        <begin position="488"/>
        <end position="500"/>
    </location>
</feature>
<gene>
    <name evidence="3" type="ORF">KGM_202986</name>
</gene>
<name>A0A212EKI7_DANPL</name>
<evidence type="ECO:0000313" key="4">
    <source>
        <dbReference type="Proteomes" id="UP000007151"/>
    </source>
</evidence>
<feature type="region of interest" description="Disordered" evidence="1">
    <location>
        <begin position="386"/>
        <end position="434"/>
    </location>
</feature>
<dbReference type="PANTHER" id="PTHR14445:SF36">
    <property type="entry name" value="FI03272P-RELATED"/>
    <property type="match status" value="1"/>
</dbReference>
<feature type="region of interest" description="Disordered" evidence="1">
    <location>
        <begin position="1"/>
        <end position="84"/>
    </location>
</feature>
<feature type="region of interest" description="Disordered" evidence="1">
    <location>
        <begin position="1444"/>
        <end position="1489"/>
    </location>
</feature>
<dbReference type="PANTHER" id="PTHR14445">
    <property type="entry name" value="GRB10 INTERACTING GYF PROTEIN"/>
    <property type="match status" value="1"/>
</dbReference>
<feature type="compositionally biased region" description="Basic and acidic residues" evidence="1">
    <location>
        <begin position="1186"/>
        <end position="1207"/>
    </location>
</feature>
<dbReference type="InterPro" id="IPR003169">
    <property type="entry name" value="GYF"/>
</dbReference>
<feature type="compositionally biased region" description="Basic and acidic residues" evidence="1">
    <location>
        <begin position="1242"/>
        <end position="1302"/>
    </location>
</feature>
<dbReference type="FunCoup" id="A0A212EKI7">
    <property type="interactions" value="741"/>
</dbReference>
<sequence length="1620" mass="176370">MGDRNNPIKFGPEWLRNLARERTAGRATTAQTTRPGAAGGSRPAGSQGAGSTCTGSPGAGPSTATGVSSSGPVGASLTSGPASSAAASSTTAVAGASGTNSRNTNTNHQKIQLAKLRYGREEMLALYDRNAEAPEELKYFDLLYQPRGKPPVALNTYDDDTREARGPGAGAERYGAGRGRGAPVEARGRSRMPFVRHASTVSTGRIDGTVCLAIPKSRFIASVQRLLHYQSARFALVPLIEELYSGLKGIASGATSLHSGIPRMPGYSGGLDEEGPSRPWSSSNNSGSPRTDQGDWTTNKMFRRRQANNTNWRQTSRDEGDEWRQENSRPPNRSSVDKWDRDWSDRPSGERPQSWAPSRRQWPGDSNNDDNLPEWAVDSAEAGAGTFDSSGAFHGYSNDDTNIPKSQESTYPLTRSHTHGGSIARSKTVEEGSEEWWASEKAKKLSPKRFEAGDSRYKKSLSTGTDEVSGGAVSVKRTDNTEKTNDLESSESVDTPEPEADASNAQATTDEQKQNDLRQKLSDSKTFDAFMRSDIEYPEPNEDKGNFQSVMINSNNGLRQKHQNIVTVSNETAMSRQQMNATGLLQMLHGRQMGDQNPEEETSKTNEEKIVEDLMDMTLEDGRMRPNPAHQPGVIASGMINQSQLLRIASPAVPQQGMVLNAGQGIQNVGIPNQALNSSLGLNMGPGNAHSLPMQGLLPPVMNTLNPAMGTAMQARVIGAFQQNAGLPVMPSPNVANNSLFMGQNNSQQLPSGDMQISTHTAQSNLFPMHGMQHGNPGFSSIYGNIMPPTNMGGNMSTNIGANMPNSLGPNMNTNMAGNIGSNIAANMGNNIGGNIGANISGNIGGNIGGNIAGNIGGNIGANIAGNIGSNIIGNIGGAIGGTIGGNLGGNIGTNLNASIGGNIGGNIGTNMADQWYYEDPKKVVQGPFSSKEMYSWYRAGFFSPSLMVRRACETHMRPLGSYGPVVPFAQVEVLPPYPITGFEPRPQNHEMLNQQPALTMEESLWGQPATNQDLLWMQQMPRDRGNNLPMFFWDQPSSAISSNALLPEEIAKEMKTEDQILAQLRASQNLPNPAPFLNDTPSSSSTALSEESYTTNVSSTPDLKQLQKLMISEKLAPQPRDIKASSVEREAKPEKPNKKDQNTTETIAAKTQPTKAESKAAKQSKTENEKAKNKETTTKSKKQKAKEEKKEEENKVKEDDKEKTTHEISPTKGKKEDKMNRKELEKEKKEWIKEGFTIVKGPEKESKKENKKKLEEAKAAEEAERKKKDEEKSVTEEDKKKKTVESKKQQEHPQRNIETKKAPWSAPQIGQLRDGLPLGEIQRLEREKKLEQIREQQHMVQLLAQEQAAVAAREQVINEMQANNPPWTKKKIDRPNNGTSQSFADIQAETRRQGTASAHPPPMPVEDTLTTSSQAPWANTQNGARLTKNLFFTDDTNNPADVLNTGGFWDTQPNTSKAAEKARDNRPETSKKKKPAVAASPKKESSPCAEFDTWSQSALASWSSKIDVPTFVGFLKDIESPYEVKDYVKCYLGESKDSSDFARQFLEKRSKLLRVGMVTPSDDLCSPAMAVNPRAALDYQEGKGKKSKKNKMLKVDARILGFSVTASEDRINVGDIDTV</sequence>
<feature type="domain" description="GYF" evidence="2">
    <location>
        <begin position="913"/>
        <end position="961"/>
    </location>
</feature>
<feature type="region of interest" description="Disordered" evidence="1">
    <location>
        <begin position="1114"/>
        <end position="1315"/>
    </location>
</feature>
<dbReference type="InterPro" id="IPR035445">
    <property type="entry name" value="GYF-like_dom_sf"/>
</dbReference>
<feature type="region of interest" description="Disordered" evidence="1">
    <location>
        <begin position="156"/>
        <end position="185"/>
    </location>
</feature>
<feature type="compositionally biased region" description="Polar residues" evidence="1">
    <location>
        <begin position="398"/>
        <end position="415"/>
    </location>
</feature>
<evidence type="ECO:0000256" key="1">
    <source>
        <dbReference type="SAM" id="MobiDB-lite"/>
    </source>
</evidence>
<feature type="compositionally biased region" description="Low complexity" evidence="1">
    <location>
        <begin position="25"/>
        <end position="51"/>
    </location>
</feature>
<organism evidence="3 4">
    <name type="scientific">Danaus plexippus plexippus</name>
    <dbReference type="NCBI Taxonomy" id="278856"/>
    <lineage>
        <taxon>Eukaryota</taxon>
        <taxon>Metazoa</taxon>
        <taxon>Ecdysozoa</taxon>
        <taxon>Arthropoda</taxon>
        <taxon>Hexapoda</taxon>
        <taxon>Insecta</taxon>
        <taxon>Pterygota</taxon>
        <taxon>Neoptera</taxon>
        <taxon>Endopterygota</taxon>
        <taxon>Lepidoptera</taxon>
        <taxon>Glossata</taxon>
        <taxon>Ditrysia</taxon>
        <taxon>Papilionoidea</taxon>
        <taxon>Nymphalidae</taxon>
        <taxon>Danainae</taxon>
        <taxon>Danaini</taxon>
        <taxon>Danaina</taxon>
        <taxon>Danaus</taxon>
        <taxon>Danaus</taxon>
    </lineage>
</organism>